<name>A0A2G7HDL2_9CLOT</name>
<dbReference type="GO" id="GO:0016787">
    <property type="term" value="F:hydrolase activity"/>
    <property type="evidence" value="ECO:0007669"/>
    <property type="project" value="UniProtKB-KW"/>
</dbReference>
<sequence>MKILTLNCHSWQEEKQLEKIKYLAKVIYENNYDVIALQEVSQSINSKILFDNIKEDNFAFILIKELEKLGENRFKILWDFAHIGYDKYEEGLAILTKHPIKEKDSFYISKSKDKNFWKARKIIKCKIFYKNKPILVYSCHLGWWGDKEEDFKFQANKLIEDLKQDETCILMGDFNNDAFLNNKGYDYIINNNFKDIYHLAKSKDNGVTVIGDIDGWKGNTKNMRLDLILSNKNLKVEYCKVIFNGIRKEIISDHFGVEAKIEI</sequence>
<evidence type="ECO:0000313" key="3">
    <source>
        <dbReference type="EMBL" id="PIH03188.1"/>
    </source>
</evidence>
<dbReference type="EMBL" id="PEIK01000012">
    <property type="protein sequence ID" value="PIH03188.1"/>
    <property type="molecule type" value="Genomic_DNA"/>
</dbReference>
<dbReference type="Pfam" id="PF03372">
    <property type="entry name" value="Exo_endo_phos"/>
    <property type="match status" value="1"/>
</dbReference>
<dbReference type="Gene3D" id="3.60.10.10">
    <property type="entry name" value="Endonuclease/exonuclease/phosphatase"/>
    <property type="match status" value="1"/>
</dbReference>
<accession>A0A2G7HDL2</accession>
<dbReference type="PANTHER" id="PTHR15822">
    <property type="entry name" value="TRAF AND TNF RECEPTOR-ASSOCIATED PROTEIN"/>
    <property type="match status" value="1"/>
</dbReference>
<dbReference type="InterPro" id="IPR051547">
    <property type="entry name" value="TDP2-like"/>
</dbReference>
<gene>
    <name evidence="3" type="ORF">CS538_13910</name>
</gene>
<dbReference type="CDD" id="cd09079">
    <property type="entry name" value="RgfB-like"/>
    <property type="match status" value="1"/>
</dbReference>
<evidence type="ECO:0000259" key="2">
    <source>
        <dbReference type="Pfam" id="PF03372"/>
    </source>
</evidence>
<dbReference type="FunFam" id="3.60.10.10:FF:000043">
    <property type="entry name" value="Endonuclease/Exonuclease/phosphatase family protein"/>
    <property type="match status" value="1"/>
</dbReference>
<organism evidence="3 4">
    <name type="scientific">Clostridium combesii</name>
    <dbReference type="NCBI Taxonomy" id="39481"/>
    <lineage>
        <taxon>Bacteria</taxon>
        <taxon>Bacillati</taxon>
        <taxon>Bacillota</taxon>
        <taxon>Clostridia</taxon>
        <taxon>Eubacteriales</taxon>
        <taxon>Clostridiaceae</taxon>
        <taxon>Clostridium</taxon>
    </lineage>
</organism>
<protein>
    <submittedName>
        <fullName evidence="3">Endonuclease</fullName>
    </submittedName>
</protein>
<comment type="caution">
    <text evidence="3">The sequence shown here is derived from an EMBL/GenBank/DDBJ whole genome shotgun (WGS) entry which is preliminary data.</text>
</comment>
<keyword evidence="3" id="KW-0255">Endonuclease</keyword>
<dbReference type="GO" id="GO:0004519">
    <property type="term" value="F:endonuclease activity"/>
    <property type="evidence" value="ECO:0007669"/>
    <property type="project" value="UniProtKB-KW"/>
</dbReference>
<dbReference type="AlphaFoldDB" id="A0A2G7HDL2"/>
<evidence type="ECO:0000313" key="4">
    <source>
        <dbReference type="Proteomes" id="UP000231322"/>
    </source>
</evidence>
<reference evidence="3 4" key="1">
    <citation type="submission" date="2017-10" db="EMBL/GenBank/DDBJ databases">
        <title>Reclassification of Eubacterium combesii and discrepancies in the nomenclature of botulinum neurotoxin producing clostridia. Request for an Opinion.</title>
        <authorList>
            <person name="Dobritsa A.P."/>
            <person name="Kutumbaka K.K."/>
            <person name="Samadpour M."/>
        </authorList>
    </citation>
    <scope>NUCLEOTIDE SEQUENCE [LARGE SCALE GENOMIC DNA]</scope>
    <source>
        <strain evidence="3 4">DSM 20696</strain>
    </source>
</reference>
<dbReference type="RefSeq" id="WP_012099703.1">
    <property type="nucleotide sequence ID" value="NZ_PEIK01000012.1"/>
</dbReference>
<dbReference type="SUPFAM" id="SSF56219">
    <property type="entry name" value="DNase I-like"/>
    <property type="match status" value="1"/>
</dbReference>
<evidence type="ECO:0000256" key="1">
    <source>
        <dbReference type="ARBA" id="ARBA00022801"/>
    </source>
</evidence>
<feature type="domain" description="Endonuclease/exonuclease/phosphatase" evidence="2">
    <location>
        <begin position="19"/>
        <end position="254"/>
    </location>
</feature>
<dbReference type="InterPro" id="IPR036691">
    <property type="entry name" value="Endo/exonu/phosph_ase_sf"/>
</dbReference>
<dbReference type="Proteomes" id="UP000231322">
    <property type="component" value="Unassembled WGS sequence"/>
</dbReference>
<keyword evidence="1" id="KW-0378">Hydrolase</keyword>
<keyword evidence="4" id="KW-1185">Reference proteome</keyword>
<keyword evidence="3" id="KW-0540">Nuclease</keyword>
<dbReference type="PANTHER" id="PTHR15822:SF23">
    <property type="entry name" value="ENDONUCLEASE_EXONUCLEASE_PHOSPHATASE FAMILY PROTEIN"/>
    <property type="match status" value="1"/>
</dbReference>
<dbReference type="InterPro" id="IPR005135">
    <property type="entry name" value="Endo/exonuclease/phosphatase"/>
</dbReference>
<proteinExistence type="predicted"/>